<reference evidence="11" key="1">
    <citation type="submission" date="2021-01" db="EMBL/GenBank/DDBJ databases">
        <authorList>
            <consortium name="Genoscope - CEA"/>
            <person name="William W."/>
        </authorList>
    </citation>
    <scope>NUCLEOTIDE SEQUENCE</scope>
</reference>
<dbReference type="Proteomes" id="UP000688137">
    <property type="component" value="Unassembled WGS sequence"/>
</dbReference>
<sequence>MISFELSNILILVSTGIGLLWALYNAYKLNQIKIGTPNQYNNFQDDYQDHHSQLLLEIASHIESGAAAFLAAEYRYIGVVIILLALLIFFIVEPVLGQAWTTVAFLVGALTSIISGFIGMRVATFSNYRCAYCAQTKMTDAFAVAYRAGCVMGFALVSFALLSLTILMGIYINWFIKDYRDFQQLFEAIAGYGLGGSVIALFGRVGGGIYTKAADVGADLVGKVENNFKEDSPNNPATIADNVGDNVGDIAGMGADLFGSFAEATCAALVVCSVSPSFYYHPTTFYYPLLVSASGILVCFIVSIFAFVGQKEDFDQVSNALKVQLILSTLLMLPALYYVAYLTLPERIFGLSPVDRQPIHAWLCTVVGLISGCIIGFVTEYYTSHSYRPVQEIAQACGTGAATNIIYGIALGNLSTIIPVFLLAFTAFISYSLLSMFGVALSALGMLSTLTIGLAIDAYGPVSDNAGGIAEMVGYPQDVRHRTDQLDAAGNCTAAIGKGFAIGSAALVAFSLYGAFITRASNSLNKHPLTDLGVNSPLIFLGLLIGAMIPYWFSAFTLKSVGRAAFEMVEEVRKQLAEKPGIRDGTEKPDYDRCIAISTKSSLQEMFAPGLLVILVPLILGLFLGPTAVAGLLPGILVSGVCMATSSANSGGAWDNAKKYIEADLCEIDDIIKGKGTDEHKAAVIGDTVGDPLKDTSGPSLNILIKLSAIFSLVFAGVYDKSAWLLCAMTTSSSGCPA</sequence>
<organism evidence="11 12">
    <name type="scientific">Paramecium primaurelia</name>
    <dbReference type="NCBI Taxonomy" id="5886"/>
    <lineage>
        <taxon>Eukaryota</taxon>
        <taxon>Sar</taxon>
        <taxon>Alveolata</taxon>
        <taxon>Ciliophora</taxon>
        <taxon>Intramacronucleata</taxon>
        <taxon>Oligohymenophorea</taxon>
        <taxon>Peniculida</taxon>
        <taxon>Parameciidae</taxon>
        <taxon>Paramecium</taxon>
    </lineage>
</organism>
<evidence type="ECO:0000256" key="9">
    <source>
        <dbReference type="ARBA" id="ARBA00023136"/>
    </source>
</evidence>
<dbReference type="GO" id="GO:0004427">
    <property type="term" value="F:inorganic diphosphate phosphatase activity"/>
    <property type="evidence" value="ECO:0007669"/>
    <property type="project" value="InterPro"/>
</dbReference>
<feature type="transmembrane region" description="Helical" evidence="10">
    <location>
        <begin position="610"/>
        <end position="633"/>
    </location>
</feature>
<dbReference type="GO" id="GO:0012505">
    <property type="term" value="C:endomembrane system"/>
    <property type="evidence" value="ECO:0007669"/>
    <property type="project" value="UniProtKB-SubCell"/>
</dbReference>
<feature type="transmembrane region" description="Helical" evidence="10">
    <location>
        <begin position="184"/>
        <end position="202"/>
    </location>
</feature>
<dbReference type="InterPro" id="IPR004131">
    <property type="entry name" value="PPase-energised_H-pump"/>
</dbReference>
<evidence type="ECO:0000256" key="1">
    <source>
        <dbReference type="ARBA" id="ARBA00004127"/>
    </source>
</evidence>
<feature type="transmembrane region" description="Helical" evidence="10">
    <location>
        <begin position="320"/>
        <end position="339"/>
    </location>
</feature>
<keyword evidence="12" id="KW-1185">Reference proteome</keyword>
<proteinExistence type="inferred from homology"/>
<dbReference type="GO" id="GO:0009678">
    <property type="term" value="F:diphosphate hydrolysis-driven proton transmembrane transporter activity"/>
    <property type="evidence" value="ECO:0007669"/>
    <property type="project" value="UniProtKB-EC"/>
</dbReference>
<feature type="transmembrane region" description="Helical" evidence="10">
    <location>
        <begin position="144"/>
        <end position="172"/>
    </location>
</feature>
<gene>
    <name evidence="11" type="ORF">PPRIM_AZ9-3.1.T0440153</name>
</gene>
<dbReference type="OMA" id="PTFYYQP"/>
<dbReference type="PANTHER" id="PTHR31998">
    <property type="entry name" value="K(+)-INSENSITIVE PYROPHOSPHATE-ENERGIZED PROTON PUMP"/>
    <property type="match status" value="1"/>
</dbReference>
<feature type="transmembrane region" description="Helical" evidence="10">
    <location>
        <begin position="435"/>
        <end position="456"/>
    </location>
</feature>
<dbReference type="EC" id="7.1.3.1" evidence="2"/>
<dbReference type="HAMAP" id="MF_01129">
    <property type="entry name" value="PPase_energized_pump"/>
    <property type="match status" value="1"/>
</dbReference>
<evidence type="ECO:0000256" key="4">
    <source>
        <dbReference type="ARBA" id="ARBA00022692"/>
    </source>
</evidence>
<keyword evidence="6" id="KW-1278">Translocase</keyword>
<keyword evidence="5" id="KW-0460">Magnesium</keyword>
<evidence type="ECO:0000256" key="6">
    <source>
        <dbReference type="ARBA" id="ARBA00022967"/>
    </source>
</evidence>
<feature type="transmembrane region" description="Helical" evidence="10">
    <location>
        <begin position="98"/>
        <end position="123"/>
    </location>
</feature>
<evidence type="ECO:0000256" key="2">
    <source>
        <dbReference type="ARBA" id="ARBA00013242"/>
    </source>
</evidence>
<dbReference type="NCBIfam" id="TIGR01104">
    <property type="entry name" value="V_PPase"/>
    <property type="match status" value="1"/>
</dbReference>
<evidence type="ECO:0000313" key="11">
    <source>
        <dbReference type="EMBL" id="CAD8069683.1"/>
    </source>
</evidence>
<evidence type="ECO:0000256" key="3">
    <source>
        <dbReference type="ARBA" id="ARBA00022448"/>
    </source>
</evidence>
<keyword evidence="9 10" id="KW-0472">Membrane</keyword>
<protein>
    <recommendedName>
        <fullName evidence="2">H(+)-exporting diphosphatase</fullName>
        <ecNumber evidence="2">7.1.3.1</ecNumber>
    </recommendedName>
</protein>
<evidence type="ECO:0000256" key="5">
    <source>
        <dbReference type="ARBA" id="ARBA00022842"/>
    </source>
</evidence>
<dbReference type="PIRSF" id="PIRSF001265">
    <property type="entry name" value="H+-PPase"/>
    <property type="match status" value="1"/>
</dbReference>
<comment type="caution">
    <text evidence="11">The sequence shown here is derived from an EMBL/GenBank/DDBJ whole genome shotgun (WGS) entry which is preliminary data.</text>
</comment>
<feature type="transmembrane region" description="Helical" evidence="10">
    <location>
        <begin position="538"/>
        <end position="558"/>
    </location>
</feature>
<keyword evidence="7 10" id="KW-1133">Transmembrane helix</keyword>
<feature type="transmembrane region" description="Helical" evidence="10">
    <location>
        <begin position="285"/>
        <end position="308"/>
    </location>
</feature>
<evidence type="ECO:0000313" key="12">
    <source>
        <dbReference type="Proteomes" id="UP000688137"/>
    </source>
</evidence>
<feature type="transmembrane region" description="Helical" evidence="10">
    <location>
        <begin position="6"/>
        <end position="24"/>
    </location>
</feature>
<feature type="transmembrane region" description="Helical" evidence="10">
    <location>
        <begin position="500"/>
        <end position="518"/>
    </location>
</feature>
<feature type="transmembrane region" description="Helical" evidence="10">
    <location>
        <begin position="74"/>
        <end position="92"/>
    </location>
</feature>
<keyword evidence="4 10" id="KW-0812">Transmembrane</keyword>
<feature type="transmembrane region" description="Helical" evidence="10">
    <location>
        <begin position="404"/>
        <end position="429"/>
    </location>
</feature>
<dbReference type="EMBL" id="CAJJDM010000044">
    <property type="protein sequence ID" value="CAD8069683.1"/>
    <property type="molecule type" value="Genomic_DNA"/>
</dbReference>
<keyword evidence="8" id="KW-0406">Ion transport</keyword>
<dbReference type="NCBIfam" id="NF001960">
    <property type="entry name" value="PRK00733.3-5"/>
    <property type="match status" value="1"/>
</dbReference>
<feature type="transmembrane region" description="Helical" evidence="10">
    <location>
        <begin position="359"/>
        <end position="383"/>
    </location>
</feature>
<evidence type="ECO:0000256" key="7">
    <source>
        <dbReference type="ARBA" id="ARBA00022989"/>
    </source>
</evidence>
<dbReference type="AlphaFoldDB" id="A0A8S1LVR6"/>
<evidence type="ECO:0000256" key="8">
    <source>
        <dbReference type="ARBA" id="ARBA00023065"/>
    </source>
</evidence>
<accession>A0A8S1LVR6</accession>
<name>A0A8S1LVR6_PARPR</name>
<evidence type="ECO:0000256" key="10">
    <source>
        <dbReference type="SAM" id="Phobius"/>
    </source>
</evidence>
<comment type="subcellular location">
    <subcellularLocation>
        <location evidence="1">Endomembrane system</location>
        <topology evidence="1">Multi-pass membrane protein</topology>
    </subcellularLocation>
</comment>
<dbReference type="GO" id="GO:0016020">
    <property type="term" value="C:membrane"/>
    <property type="evidence" value="ECO:0007669"/>
    <property type="project" value="InterPro"/>
</dbReference>
<keyword evidence="3" id="KW-0813">Transport</keyword>
<dbReference type="Pfam" id="PF03030">
    <property type="entry name" value="H_PPase"/>
    <property type="match status" value="1"/>
</dbReference>